<dbReference type="OMA" id="RLVAWFP"/>
<protein>
    <submittedName>
        <fullName evidence="2">Uncharacterized protein</fullName>
    </submittedName>
</protein>
<dbReference type="EnsemblMetazoa" id="tetur10g04170.1">
    <property type="protein sequence ID" value="tetur10g04170.1"/>
    <property type="gene ID" value="tetur10g04170"/>
</dbReference>
<dbReference type="Proteomes" id="UP000015104">
    <property type="component" value="Unassembled WGS sequence"/>
</dbReference>
<dbReference type="PANTHER" id="PTHR13318">
    <property type="entry name" value="PARTNER OF PAIRED, ISOFORM B-RELATED"/>
    <property type="match status" value="1"/>
</dbReference>
<feature type="region of interest" description="Disordered" evidence="1">
    <location>
        <begin position="32"/>
        <end position="95"/>
    </location>
</feature>
<dbReference type="AlphaFoldDB" id="T1KFS4"/>
<dbReference type="Gene3D" id="3.80.10.10">
    <property type="entry name" value="Ribonuclease Inhibitor"/>
    <property type="match status" value="1"/>
</dbReference>
<keyword evidence="3" id="KW-1185">Reference proteome</keyword>
<dbReference type="HOGENOM" id="CLU_475970_0_0_1"/>
<reference evidence="2" key="2">
    <citation type="submission" date="2015-06" db="UniProtKB">
        <authorList>
            <consortium name="EnsemblMetazoa"/>
        </authorList>
    </citation>
    <scope>IDENTIFICATION</scope>
</reference>
<reference evidence="3" key="1">
    <citation type="submission" date="2011-08" db="EMBL/GenBank/DDBJ databases">
        <authorList>
            <person name="Rombauts S."/>
        </authorList>
    </citation>
    <scope>NUCLEOTIDE SEQUENCE</scope>
    <source>
        <strain evidence="3">London</strain>
    </source>
</reference>
<evidence type="ECO:0000313" key="2">
    <source>
        <dbReference type="EnsemblMetazoa" id="tetur10g04170.1"/>
    </source>
</evidence>
<dbReference type="SUPFAM" id="SSF52047">
    <property type="entry name" value="RNI-like"/>
    <property type="match status" value="1"/>
</dbReference>
<dbReference type="GO" id="GO:0031146">
    <property type="term" value="P:SCF-dependent proteasomal ubiquitin-dependent protein catabolic process"/>
    <property type="evidence" value="ECO:0007669"/>
    <property type="project" value="TreeGrafter"/>
</dbReference>
<accession>T1KFS4</accession>
<dbReference type="InterPro" id="IPR032675">
    <property type="entry name" value="LRR_dom_sf"/>
</dbReference>
<evidence type="ECO:0000256" key="1">
    <source>
        <dbReference type="SAM" id="MobiDB-lite"/>
    </source>
</evidence>
<dbReference type="EMBL" id="CAEY01000038">
    <property type="status" value="NOT_ANNOTATED_CDS"/>
    <property type="molecule type" value="Genomic_DNA"/>
</dbReference>
<gene>
    <name evidence="2" type="primary">107363392</name>
</gene>
<dbReference type="GO" id="GO:0019005">
    <property type="term" value="C:SCF ubiquitin ligase complex"/>
    <property type="evidence" value="ECO:0007669"/>
    <property type="project" value="TreeGrafter"/>
</dbReference>
<dbReference type="OrthoDB" id="63112at2759"/>
<name>T1KFS4_TETUR</name>
<dbReference type="KEGG" id="tut:107363392"/>
<evidence type="ECO:0000313" key="3">
    <source>
        <dbReference type="Proteomes" id="UP000015104"/>
    </source>
</evidence>
<proteinExistence type="predicted"/>
<organism evidence="2 3">
    <name type="scientific">Tetranychus urticae</name>
    <name type="common">Two-spotted spider mite</name>
    <dbReference type="NCBI Taxonomy" id="32264"/>
    <lineage>
        <taxon>Eukaryota</taxon>
        <taxon>Metazoa</taxon>
        <taxon>Ecdysozoa</taxon>
        <taxon>Arthropoda</taxon>
        <taxon>Chelicerata</taxon>
        <taxon>Arachnida</taxon>
        <taxon>Acari</taxon>
        <taxon>Acariformes</taxon>
        <taxon>Trombidiformes</taxon>
        <taxon>Prostigmata</taxon>
        <taxon>Eleutherengona</taxon>
        <taxon>Raphignathae</taxon>
        <taxon>Tetranychoidea</taxon>
        <taxon>Tetranychidae</taxon>
        <taxon>Tetranychus</taxon>
    </lineage>
</organism>
<sequence length="573" mass="63341">MLQYNIASVSMNSLTYKCLAALAAAAASPTTSTTITTTATTTTTGTTNITSSATTPSPSTASSSTKTTTNSSLSTSPSSPPISTTTTSPSSFASNISSAPKSESYEHFPIDVVQYIIDHAAQERIPISGQYLCSLLSGGGCYSIDLWKLCFYNQFKEADIIKILSTLAKNCYNLRRLTLGGHTWIYKSRVVQGPMRSIFRGNTLIKLRSLKLQQTSSPEELITIFSACPNLVKLEICQPSLTDKQINIVAKELQQTAYSKIRYSLRALCLPSSVHRAGIIKMVALFPNLAYLNCCHYEDVLEAIENGMMEMDVNYIDDDEYNDFNVNELRKTKSILAKLQGITVTHPMGRNAVTSLVALSHNLQELVLEVDAHMVLHSIANLKYLKRLALHNSQSSPASFLQQVLPILQQIGDNLEALDLEGFDVVDLSTCARYCPNLRHFSGQWFTILSCTQSNPGLIISKKEEANLRRPFSHLQSLRLRPRSQRNIGVKAIGYILTNAINIESIELYSCPDLTDEQLIELIKNNSLRNLRSLILRHGHLLSKSCLNRLVHSLDELSFLDCGAPLLSKAELH</sequence>